<accession>A0A2K8JLV3</accession>
<dbReference type="AlphaFoldDB" id="A0A2K8JLV3"/>
<feature type="signal peptide" evidence="1">
    <location>
        <begin position="1"/>
        <end position="27"/>
    </location>
</feature>
<evidence type="ECO:0000313" key="2">
    <source>
        <dbReference type="EMBL" id="ATU82798.1"/>
    </source>
</evidence>
<evidence type="ECO:0000256" key="1">
    <source>
        <dbReference type="SAM" id="SignalP"/>
    </source>
</evidence>
<feature type="chain" id="PRO_5014596793" evidence="1">
    <location>
        <begin position="28"/>
        <end position="56"/>
    </location>
</feature>
<sequence>MKLCLAQTLFVVLFFLEFAFYIHFCHCECTKGDMWYTRGCQRGIRSEKLKYLITPY</sequence>
<name>A0A2K8JLV3_PRIPG</name>
<protein>
    <submittedName>
        <fullName evidence="2">Uncharacterized protein</fullName>
    </submittedName>
</protein>
<reference evidence="2" key="1">
    <citation type="submission" date="2016-10" db="EMBL/GenBank/DDBJ databases">
        <title>The assassin bug Pristhesancus plagipennis produces two different types of venom.</title>
        <authorList>
            <person name="Walker A.A."/>
            <person name="Herzig V."/>
            <person name="Jin J."/>
            <person name="Fry B.G."/>
            <person name="King G.F."/>
        </authorList>
    </citation>
    <scope>NUCLEOTIDE SEQUENCE</scope>
    <source>
        <tissue evidence="2">Venom/labial glands</tissue>
    </source>
</reference>
<proteinExistence type="evidence at transcript level"/>
<keyword evidence="1" id="KW-0732">Signal</keyword>
<organism evidence="2">
    <name type="scientific">Pristhesancus plagipennis</name>
    <name type="common">Common assassin bug</name>
    <dbReference type="NCBI Taxonomy" id="1955184"/>
    <lineage>
        <taxon>Eukaryota</taxon>
        <taxon>Metazoa</taxon>
        <taxon>Ecdysozoa</taxon>
        <taxon>Arthropoda</taxon>
        <taxon>Hexapoda</taxon>
        <taxon>Insecta</taxon>
        <taxon>Pterygota</taxon>
        <taxon>Neoptera</taxon>
        <taxon>Paraneoptera</taxon>
        <taxon>Hemiptera</taxon>
        <taxon>Heteroptera</taxon>
        <taxon>Panheteroptera</taxon>
        <taxon>Cimicomorpha</taxon>
        <taxon>Reduviidae</taxon>
        <taxon>Harpactorinae</taxon>
        <taxon>Harpactorini</taxon>
        <taxon>Pristhesancus</taxon>
    </lineage>
</organism>
<dbReference type="EMBL" id="KY031047">
    <property type="protein sequence ID" value="ATU82798.1"/>
    <property type="molecule type" value="mRNA"/>
</dbReference>